<dbReference type="Proteomes" id="UP000299102">
    <property type="component" value="Unassembled WGS sequence"/>
</dbReference>
<keyword evidence="2" id="KW-1185">Reference proteome</keyword>
<gene>
    <name evidence="1" type="ORF">EVAR_99842_1</name>
</gene>
<dbReference type="AlphaFoldDB" id="A0A4C1ZG85"/>
<organism evidence="1 2">
    <name type="scientific">Eumeta variegata</name>
    <name type="common">Bagworm moth</name>
    <name type="synonym">Eumeta japonica</name>
    <dbReference type="NCBI Taxonomy" id="151549"/>
    <lineage>
        <taxon>Eukaryota</taxon>
        <taxon>Metazoa</taxon>
        <taxon>Ecdysozoa</taxon>
        <taxon>Arthropoda</taxon>
        <taxon>Hexapoda</taxon>
        <taxon>Insecta</taxon>
        <taxon>Pterygota</taxon>
        <taxon>Neoptera</taxon>
        <taxon>Endopterygota</taxon>
        <taxon>Lepidoptera</taxon>
        <taxon>Glossata</taxon>
        <taxon>Ditrysia</taxon>
        <taxon>Tineoidea</taxon>
        <taxon>Psychidae</taxon>
        <taxon>Oiketicinae</taxon>
        <taxon>Eumeta</taxon>
    </lineage>
</organism>
<dbReference type="EMBL" id="BGZK01001818">
    <property type="protein sequence ID" value="GBP86820.1"/>
    <property type="molecule type" value="Genomic_DNA"/>
</dbReference>
<reference evidence="1 2" key="1">
    <citation type="journal article" date="2019" name="Commun. Biol.">
        <title>The bagworm genome reveals a unique fibroin gene that provides high tensile strength.</title>
        <authorList>
            <person name="Kono N."/>
            <person name="Nakamura H."/>
            <person name="Ohtoshi R."/>
            <person name="Tomita M."/>
            <person name="Numata K."/>
            <person name="Arakawa K."/>
        </authorList>
    </citation>
    <scope>NUCLEOTIDE SEQUENCE [LARGE SCALE GENOMIC DNA]</scope>
</reference>
<name>A0A4C1ZG85_EUMVA</name>
<protein>
    <submittedName>
        <fullName evidence="1">Uncharacterized protein</fullName>
    </submittedName>
</protein>
<proteinExistence type="predicted"/>
<comment type="caution">
    <text evidence="1">The sequence shown here is derived from an EMBL/GenBank/DDBJ whole genome shotgun (WGS) entry which is preliminary data.</text>
</comment>
<evidence type="ECO:0000313" key="1">
    <source>
        <dbReference type="EMBL" id="GBP86820.1"/>
    </source>
</evidence>
<sequence>MNEIRLPSSVRSSSRFRTDCSSLGASRTGATLNFICGAAISHRGPNYDHETTCPRRPVHRLSHILPRVLRSALPLGAIGRGRGCVRRARATVGARRGRAARRRAAAAVSAVSADATSGRRRRVFGVVLLPPQQLRSNRYCITFTGFQMH</sequence>
<evidence type="ECO:0000313" key="2">
    <source>
        <dbReference type="Proteomes" id="UP000299102"/>
    </source>
</evidence>
<accession>A0A4C1ZG85</accession>